<comment type="caution">
    <text evidence="2">The sequence shown here is derived from an EMBL/GenBank/DDBJ whole genome shotgun (WGS) entry which is preliminary data.</text>
</comment>
<name>A0ABX3BW90_9MYCO</name>
<evidence type="ECO:0000313" key="2">
    <source>
        <dbReference type="EMBL" id="OHU07006.1"/>
    </source>
</evidence>
<evidence type="ECO:0008006" key="4">
    <source>
        <dbReference type="Google" id="ProtNLM"/>
    </source>
</evidence>
<evidence type="ECO:0000256" key="1">
    <source>
        <dbReference type="SAM" id="MobiDB-lite"/>
    </source>
</evidence>
<sequence length="598" mass="59237">MQSLSASPEQHRTVSTQSYVLTSNEGSLAPSSIGSLATLPGVSGPAATPVAAAAAPAPSLFQAIQPVFTVLGGALTLPFNIPFWFVTGQLNAAANQKVINDFVTAIGQLPGVPAAVLSYLAGIPSQTLSTIPSIPGLTSAAASPTVNAAALSTPTAAAAAPAPSLFQAIQPVFTVLGGALTLPFNIPFWFVTGQLNAAANQKVINDFVTAIGQLPGVPAAVLSYLAGIPSQTLPTIPSIPGLTSAAASPTVNAAALSTPTAAAAAPPPSLFQAVQPVFTVLGGALTLPFNVPFWYATGQLNAAANQKVINDFVTAIGQLPGVPAAVLSYLAGIPSQTLPTIPTIPGLSSLVAPSSSLIAPSTKLVTSATAAESSATKTEVVKADVVKPGTVEEAVKTETPAESVKATTPAEPAKAVETATPAEPVKATTPAEPAKPATPAEPAKSATPAEPVKVTTPAEPAKPATPVEVASPATPAESANPATPAEPAKPAEPKVNVPKVKLPTPSTKIGEVSGGVSPKTEGATKSEKSEKADSKDAKSDTGSTPKKSENDSSTAKKPESAASSSTKSESGSSSSSSDSHSGASNGSSSGSSHKASSE</sequence>
<feature type="compositionally biased region" description="Low complexity" evidence="1">
    <location>
        <begin position="479"/>
        <end position="488"/>
    </location>
</feature>
<proteinExistence type="predicted"/>
<feature type="compositionally biased region" description="Basic and acidic residues" evidence="1">
    <location>
        <begin position="522"/>
        <end position="539"/>
    </location>
</feature>
<reference evidence="2 3" key="1">
    <citation type="submission" date="2016-10" db="EMBL/GenBank/DDBJ databases">
        <title>Evaluation of Human, Animal and Environmental Mycobacterium chelonae Isolates by Core Genome Phylogenomic Analysis, Targeted Gene Comparison, and Anti-microbial Susceptibility Patterns: A Tale of Mistaken Identities.</title>
        <authorList>
            <person name="Fogelson S.B."/>
            <person name="Camus A.C."/>
            <person name="Lorenz W."/>
            <person name="Vasireddy R."/>
            <person name="Vasireddy S."/>
            <person name="Smith T."/>
            <person name="Brown-Elliott B.A."/>
            <person name="Wallace R.J.Jr."/>
            <person name="Hasan N.A."/>
            <person name="Reischl U."/>
            <person name="Sanchez S."/>
        </authorList>
    </citation>
    <scope>NUCLEOTIDE SEQUENCE [LARGE SCALE GENOMIC DNA]</scope>
    <source>
        <strain evidence="2 3">8528</strain>
    </source>
</reference>
<protein>
    <recommendedName>
        <fullName evidence="4">PE-PPE domain-containing protein</fullName>
    </recommendedName>
</protein>
<feature type="compositionally biased region" description="Low complexity" evidence="1">
    <location>
        <begin position="560"/>
        <end position="598"/>
    </location>
</feature>
<organism evidence="2 3">
    <name type="scientific">Mycobacteroides saopaulense</name>
    <dbReference type="NCBI Taxonomy" id="1578165"/>
    <lineage>
        <taxon>Bacteria</taxon>
        <taxon>Bacillati</taxon>
        <taxon>Actinomycetota</taxon>
        <taxon>Actinomycetes</taxon>
        <taxon>Mycobacteriales</taxon>
        <taxon>Mycobacteriaceae</taxon>
        <taxon>Mycobacteroides</taxon>
    </lineage>
</organism>
<feature type="compositionally biased region" description="Basic and acidic residues" evidence="1">
    <location>
        <begin position="546"/>
        <end position="559"/>
    </location>
</feature>
<feature type="region of interest" description="Disordered" evidence="1">
    <location>
        <begin position="393"/>
        <end position="598"/>
    </location>
</feature>
<evidence type="ECO:0000313" key="3">
    <source>
        <dbReference type="Proteomes" id="UP000179621"/>
    </source>
</evidence>
<accession>A0ABX3BW90</accession>
<dbReference type="EMBL" id="MLIH01000034">
    <property type="protein sequence ID" value="OHU07006.1"/>
    <property type="molecule type" value="Genomic_DNA"/>
</dbReference>
<feature type="compositionally biased region" description="Low complexity" evidence="1">
    <location>
        <begin position="417"/>
        <end position="470"/>
    </location>
</feature>
<dbReference type="Proteomes" id="UP000179621">
    <property type="component" value="Unassembled WGS sequence"/>
</dbReference>
<keyword evidence="3" id="KW-1185">Reference proteome</keyword>
<gene>
    <name evidence="2" type="ORF">BKG73_19425</name>
</gene>